<evidence type="ECO:0000313" key="6">
    <source>
        <dbReference type="EMBL" id="KAH3683893.1"/>
    </source>
</evidence>
<dbReference type="Pfam" id="PF04145">
    <property type="entry name" value="Ctr"/>
    <property type="match status" value="1"/>
</dbReference>
<keyword evidence="3 4" id="KW-0472">Membrane</keyword>
<keyword evidence="4" id="KW-0406">Ion transport</keyword>
<keyword evidence="4" id="KW-0186">Copper</keyword>
<evidence type="ECO:0000256" key="3">
    <source>
        <dbReference type="ARBA" id="ARBA00023136"/>
    </source>
</evidence>
<dbReference type="AlphaFoldDB" id="A0A9P8Q450"/>
<proteinExistence type="inferred from homology"/>
<feature type="transmembrane region" description="Helical" evidence="4">
    <location>
        <begin position="83"/>
        <end position="100"/>
    </location>
</feature>
<sequence length="133" mass="14466">MDHSAHNMMSSASPSSKHSMPGMDHDMPAMCQMNVCQSLLEGDDSPLTSTINSQSTSQTTGSETLKTKILTLFTLDTSRLKRAITYAALVGYSYMLMLVFMTYNGWVMLSVAVGAGIGNYLFNTAFNDSMACH</sequence>
<dbReference type="OrthoDB" id="161814at2759"/>
<evidence type="ECO:0000256" key="2">
    <source>
        <dbReference type="ARBA" id="ARBA00022989"/>
    </source>
</evidence>
<protein>
    <recommendedName>
        <fullName evidence="4">Copper transport protein</fullName>
    </recommendedName>
</protein>
<keyword evidence="2 4" id="KW-1133">Transmembrane helix</keyword>
<keyword evidence="7" id="KW-1185">Reference proteome</keyword>
<feature type="transmembrane region" description="Helical" evidence="4">
    <location>
        <begin position="106"/>
        <end position="126"/>
    </location>
</feature>
<organism evidence="6 7">
    <name type="scientific">Wickerhamomyces pijperi</name>
    <name type="common">Yeast</name>
    <name type="synonym">Pichia pijperi</name>
    <dbReference type="NCBI Taxonomy" id="599730"/>
    <lineage>
        <taxon>Eukaryota</taxon>
        <taxon>Fungi</taxon>
        <taxon>Dikarya</taxon>
        <taxon>Ascomycota</taxon>
        <taxon>Saccharomycotina</taxon>
        <taxon>Saccharomycetes</taxon>
        <taxon>Phaffomycetales</taxon>
        <taxon>Wickerhamomycetaceae</taxon>
        <taxon>Wickerhamomyces</taxon>
    </lineage>
</organism>
<evidence type="ECO:0000256" key="5">
    <source>
        <dbReference type="SAM" id="MobiDB-lite"/>
    </source>
</evidence>
<dbReference type="PANTHER" id="PTHR12483:SF115">
    <property type="entry name" value="COPPER TRANSPORT PROTEIN"/>
    <property type="match status" value="1"/>
</dbReference>
<comment type="subcellular location">
    <subcellularLocation>
        <location evidence="4">Membrane</location>
        <topology evidence="4">Multi-pass membrane protein</topology>
    </subcellularLocation>
</comment>
<evidence type="ECO:0000256" key="1">
    <source>
        <dbReference type="ARBA" id="ARBA00022692"/>
    </source>
</evidence>
<dbReference type="GO" id="GO:0016020">
    <property type="term" value="C:membrane"/>
    <property type="evidence" value="ECO:0007669"/>
    <property type="project" value="UniProtKB-SubCell"/>
</dbReference>
<evidence type="ECO:0000313" key="7">
    <source>
        <dbReference type="Proteomes" id="UP000774326"/>
    </source>
</evidence>
<keyword evidence="4" id="KW-0187">Copper transport</keyword>
<reference evidence="6" key="1">
    <citation type="journal article" date="2021" name="Open Biol.">
        <title>Shared evolutionary footprints suggest mitochondrial oxidative damage underlies multiple complex I losses in fungi.</title>
        <authorList>
            <person name="Schikora-Tamarit M.A."/>
            <person name="Marcet-Houben M."/>
            <person name="Nosek J."/>
            <person name="Gabaldon T."/>
        </authorList>
    </citation>
    <scope>NUCLEOTIDE SEQUENCE</scope>
    <source>
        <strain evidence="6">CBS2887</strain>
    </source>
</reference>
<dbReference type="PANTHER" id="PTHR12483">
    <property type="entry name" value="SOLUTE CARRIER FAMILY 31 COPPER TRANSPORTERS"/>
    <property type="match status" value="1"/>
</dbReference>
<dbReference type="EMBL" id="JAEUBG010002883">
    <property type="protein sequence ID" value="KAH3683893.1"/>
    <property type="molecule type" value="Genomic_DNA"/>
</dbReference>
<dbReference type="GO" id="GO:0005375">
    <property type="term" value="F:copper ion transmembrane transporter activity"/>
    <property type="evidence" value="ECO:0007669"/>
    <property type="project" value="UniProtKB-UniRule"/>
</dbReference>
<reference evidence="6" key="2">
    <citation type="submission" date="2021-01" db="EMBL/GenBank/DDBJ databases">
        <authorList>
            <person name="Schikora-Tamarit M.A."/>
        </authorList>
    </citation>
    <scope>NUCLEOTIDE SEQUENCE</scope>
    <source>
        <strain evidence="6">CBS2887</strain>
    </source>
</reference>
<dbReference type="InterPro" id="IPR007274">
    <property type="entry name" value="Cop_transporter"/>
</dbReference>
<comment type="caution">
    <text evidence="6">The sequence shown here is derived from an EMBL/GenBank/DDBJ whole genome shotgun (WGS) entry which is preliminary data.</text>
</comment>
<name>A0A9P8Q450_WICPI</name>
<accession>A0A9P8Q450</accession>
<feature type="compositionally biased region" description="Low complexity" evidence="5">
    <location>
        <begin position="1"/>
        <end position="21"/>
    </location>
</feature>
<dbReference type="Proteomes" id="UP000774326">
    <property type="component" value="Unassembled WGS sequence"/>
</dbReference>
<comment type="similarity">
    <text evidence="4">Belongs to the copper transporter (Ctr) (TC 1.A.56) family. SLC31A subfamily.</text>
</comment>
<feature type="region of interest" description="Disordered" evidence="5">
    <location>
        <begin position="1"/>
        <end position="23"/>
    </location>
</feature>
<keyword evidence="4" id="KW-0813">Transport</keyword>
<gene>
    <name evidence="6" type="ORF">WICPIJ_005138</name>
</gene>
<evidence type="ECO:0000256" key="4">
    <source>
        <dbReference type="RuleBase" id="RU367022"/>
    </source>
</evidence>
<keyword evidence="1 4" id="KW-0812">Transmembrane</keyword>